<dbReference type="AlphaFoldDB" id="M3CXE8"/>
<dbReference type="OrthoDB" id="62952at2759"/>
<dbReference type="EMBL" id="KB456270">
    <property type="protein sequence ID" value="EMF08782.1"/>
    <property type="molecule type" value="Genomic_DNA"/>
</dbReference>
<reference evidence="1 2" key="1">
    <citation type="journal article" date="2012" name="PLoS Pathog.">
        <title>Diverse lifestyles and strategies of plant pathogenesis encoded in the genomes of eighteen Dothideomycetes fungi.</title>
        <authorList>
            <person name="Ohm R.A."/>
            <person name="Feau N."/>
            <person name="Henrissat B."/>
            <person name="Schoch C.L."/>
            <person name="Horwitz B.A."/>
            <person name="Barry K.W."/>
            <person name="Condon B.J."/>
            <person name="Copeland A.C."/>
            <person name="Dhillon B."/>
            <person name="Glaser F."/>
            <person name="Hesse C.N."/>
            <person name="Kosti I."/>
            <person name="LaButti K."/>
            <person name="Lindquist E.A."/>
            <person name="Lucas S."/>
            <person name="Salamov A.A."/>
            <person name="Bradshaw R.E."/>
            <person name="Ciuffetti L."/>
            <person name="Hamelin R.C."/>
            <person name="Kema G.H.J."/>
            <person name="Lawrence C."/>
            <person name="Scott J.A."/>
            <person name="Spatafora J.W."/>
            <person name="Turgeon B.G."/>
            <person name="de Wit P.J.G.M."/>
            <person name="Zhong S."/>
            <person name="Goodwin S.B."/>
            <person name="Grigoriev I.V."/>
        </authorList>
    </citation>
    <scope>NUCLEOTIDE SEQUENCE [LARGE SCALE GENOMIC DNA]</scope>
    <source>
        <strain evidence="1 2">SO2202</strain>
    </source>
</reference>
<dbReference type="Proteomes" id="UP000016931">
    <property type="component" value="Unassembled WGS sequence"/>
</dbReference>
<proteinExistence type="predicted"/>
<protein>
    <submittedName>
        <fullName evidence="1">Uncharacterized protein</fullName>
    </submittedName>
</protein>
<dbReference type="HOGENOM" id="CLU_2892255_0_0_1"/>
<keyword evidence="2" id="KW-1185">Reference proteome</keyword>
<evidence type="ECO:0000313" key="1">
    <source>
        <dbReference type="EMBL" id="EMF08782.1"/>
    </source>
</evidence>
<feature type="non-terminal residue" evidence="1">
    <location>
        <position position="63"/>
    </location>
</feature>
<feature type="non-terminal residue" evidence="1">
    <location>
        <position position="1"/>
    </location>
</feature>
<dbReference type="GeneID" id="27905481"/>
<name>M3CXE8_SPHMS</name>
<evidence type="ECO:0000313" key="2">
    <source>
        <dbReference type="Proteomes" id="UP000016931"/>
    </source>
</evidence>
<accession>M3CXE8</accession>
<sequence length="63" mass="7271">RIFELVLLEQESINVTASGYERPGLLTTCKKIAHETTGMLYSGRTFHFDIQEFDTKPLHAFIR</sequence>
<dbReference type="RefSeq" id="XP_016756903.1">
    <property type="nucleotide sequence ID" value="XM_016908344.1"/>
</dbReference>
<gene>
    <name evidence="1" type="ORF">SEPMUDRAFT_21882</name>
</gene>
<organism evidence="1 2">
    <name type="scientific">Sphaerulina musiva (strain SO2202)</name>
    <name type="common">Poplar stem canker fungus</name>
    <name type="synonym">Septoria musiva</name>
    <dbReference type="NCBI Taxonomy" id="692275"/>
    <lineage>
        <taxon>Eukaryota</taxon>
        <taxon>Fungi</taxon>
        <taxon>Dikarya</taxon>
        <taxon>Ascomycota</taxon>
        <taxon>Pezizomycotina</taxon>
        <taxon>Dothideomycetes</taxon>
        <taxon>Dothideomycetidae</taxon>
        <taxon>Mycosphaerellales</taxon>
        <taxon>Mycosphaerellaceae</taxon>
        <taxon>Sphaerulina</taxon>
    </lineage>
</organism>